<dbReference type="InterPro" id="IPR040506">
    <property type="entry name" value="RACo_linker"/>
</dbReference>
<dbReference type="HOGENOM" id="CLU_019091_0_0_2"/>
<dbReference type="EMBL" id="CP009961">
    <property type="protein sequence ID" value="AKG39370.1"/>
    <property type="molecule type" value="Genomic_DNA"/>
</dbReference>
<dbReference type="KEGG" id="thf:MA03_04705"/>
<dbReference type="STRING" id="1550241.MA03_04705"/>
<dbReference type="PANTHER" id="PTHR42895">
    <property type="entry name" value="IRON-SULFUR CLUSTER-BINDING PROTEIN-RELATED"/>
    <property type="match status" value="1"/>
</dbReference>
<dbReference type="Pfam" id="PF17651">
    <property type="entry name" value="Raco_middle"/>
    <property type="match status" value="1"/>
</dbReference>
<dbReference type="InterPro" id="IPR027980">
    <property type="entry name" value="RACo_C"/>
</dbReference>
<name>A0A0F7FIU3_9CREN</name>
<dbReference type="InterPro" id="IPR001041">
    <property type="entry name" value="2Fe-2S_ferredoxin-type"/>
</dbReference>
<dbReference type="SUPFAM" id="SSF54292">
    <property type="entry name" value="2Fe-2S ferredoxin-like"/>
    <property type="match status" value="1"/>
</dbReference>
<dbReference type="InterPro" id="IPR043129">
    <property type="entry name" value="ATPase_NBD"/>
</dbReference>
<dbReference type="Pfam" id="PF14574">
    <property type="entry name" value="RACo_C_ter"/>
    <property type="match status" value="1"/>
</dbReference>
<dbReference type="InterPro" id="IPR036010">
    <property type="entry name" value="2Fe-2S_ferredoxin-like_sf"/>
</dbReference>
<dbReference type="PATRIC" id="fig|1550241.5.peg.995"/>
<dbReference type="InterPro" id="IPR052911">
    <property type="entry name" value="Corrinoid_activation_enz"/>
</dbReference>
<dbReference type="CDD" id="cd00207">
    <property type="entry name" value="fer2"/>
    <property type="match status" value="1"/>
</dbReference>
<dbReference type="InterPro" id="IPR042259">
    <property type="entry name" value="Raco-like_middle_sf"/>
</dbReference>
<sequence>MEVAKGVRAYDVLRTTGIPFRTECGGRGLCGKCRVVIKSGEVSQLSSTEKRLLSVEEIKAGYRLACQVVLQGDVRLFVPPETRSKGIEAAIQGLTRDVLFSPLAKKIYLRVEPPSLEKPHPDVNSLLKALGSSELTVEFNVLKELSARLRRSNWAVTVTLWRGNKVIGLEEGDTSRENLGIAVDIGTTKIVLHLVDLANKKTLAMLSTENPQIVYGDDIISRIHAAVLDAKNLEDMKHLVVRAVNNLVRVALVTAGIEKEHLTSAVIVGNTVMHHVFLGLDVSGLGASPYVPVTSDPLELPGYQLGLESVAYVYFPPIIAGYVGGDALADIIATGMHLKNRPILLIDIGTNTEIILNTGEKLLACSTPSGPAFEGGHIKHGMKAVPGAIRRVVIRDSENVEYEVIGGEKPLGVAGSALIDVVAGLLENGLLSWRGLFNKGIHSSRLLNLPNSNGYEFVIVRAEDSATGRDITISEKDIAEIRLAKAAIYSGIMVLLERAHLDPKDIEEVLIAGSFGYNLDIGNAVRIGLLPNFDLSKVRLTGNTAIEGAKLMLISEQAVQEAEKVARETEYIELTVAQEFKKIFPRALTFPRESNEG</sequence>
<evidence type="ECO:0000313" key="3">
    <source>
        <dbReference type="Proteomes" id="UP000067434"/>
    </source>
</evidence>
<evidence type="ECO:0000313" key="2">
    <source>
        <dbReference type="EMBL" id="AKG39370.1"/>
    </source>
</evidence>
<dbReference type="Pfam" id="PF17650">
    <property type="entry name" value="RACo_linker"/>
    <property type="match status" value="1"/>
</dbReference>
<dbReference type="PANTHER" id="PTHR42895:SF2">
    <property type="entry name" value="IRON-SULFUR CLUSTER PROTEIN"/>
    <property type="match status" value="1"/>
</dbReference>
<dbReference type="Proteomes" id="UP000067434">
    <property type="component" value="Chromosome"/>
</dbReference>
<protein>
    <recommendedName>
        <fullName evidence="1">2Fe-2S ferredoxin-type domain-containing protein</fullName>
    </recommendedName>
</protein>
<gene>
    <name evidence="2" type="ORF">MA03_04705</name>
</gene>
<organism evidence="2 3">
    <name type="scientific">Infirmifilum uzonense</name>
    <dbReference type="NCBI Taxonomy" id="1550241"/>
    <lineage>
        <taxon>Archaea</taxon>
        <taxon>Thermoproteota</taxon>
        <taxon>Thermoprotei</taxon>
        <taxon>Thermofilales</taxon>
        <taxon>Thermofilaceae</taxon>
        <taxon>Infirmifilum</taxon>
    </lineage>
</organism>
<dbReference type="AlphaFoldDB" id="A0A0F7FIU3"/>
<feature type="domain" description="2Fe-2S ferredoxin-type" evidence="1">
    <location>
        <begin position="1"/>
        <end position="82"/>
    </location>
</feature>
<dbReference type="Gene3D" id="3.10.20.30">
    <property type="match status" value="1"/>
</dbReference>
<dbReference type="GO" id="GO:0051536">
    <property type="term" value="F:iron-sulfur cluster binding"/>
    <property type="evidence" value="ECO:0007669"/>
    <property type="project" value="InterPro"/>
</dbReference>
<evidence type="ECO:0000259" key="1">
    <source>
        <dbReference type="PROSITE" id="PS51085"/>
    </source>
</evidence>
<reference evidence="2 3" key="1">
    <citation type="journal article" date="2015" name="Stand. Genomic Sci.">
        <title>Complete genome sequence of and proposal of Thermofilum uzonense sp. nov. a novel hyperthermophilic crenarchaeon and emended description of the genus Thermofilum.</title>
        <authorList>
            <person name="Toshchakov S.V."/>
            <person name="Korzhenkov A.A."/>
            <person name="Samarov N.I."/>
            <person name="Mazunin I.O."/>
            <person name="Mozhey O.I."/>
            <person name="Shmyr I.S."/>
            <person name="Derbikova K.S."/>
            <person name="Taranov E.A."/>
            <person name="Dominova I.N."/>
            <person name="Bonch-Osmolovskaya E.A."/>
            <person name="Patrushev M.V."/>
            <person name="Podosokorskaya O.A."/>
            <person name="Kublanov I.V."/>
        </authorList>
    </citation>
    <scope>NUCLEOTIDE SEQUENCE [LARGE SCALE GENOMIC DNA]</scope>
    <source>
        <strain evidence="2 3">1807-2</strain>
    </source>
</reference>
<dbReference type="InterPro" id="IPR012675">
    <property type="entry name" value="Beta-grasp_dom_sf"/>
</dbReference>
<dbReference type="PROSITE" id="PS51085">
    <property type="entry name" value="2FE2S_FER_2"/>
    <property type="match status" value="1"/>
</dbReference>
<dbReference type="Gene3D" id="3.10.20.880">
    <property type="match status" value="1"/>
</dbReference>
<proteinExistence type="predicted"/>
<dbReference type="InterPro" id="IPR041414">
    <property type="entry name" value="Raco-like_middle"/>
</dbReference>
<dbReference type="SUPFAM" id="SSF53067">
    <property type="entry name" value="Actin-like ATPase domain"/>
    <property type="match status" value="1"/>
</dbReference>
<dbReference type="Pfam" id="PF00111">
    <property type="entry name" value="Fer2"/>
    <property type="match status" value="1"/>
</dbReference>
<accession>A0A0F7FIU3</accession>
<keyword evidence="3" id="KW-1185">Reference proteome</keyword>
<dbReference type="Gene3D" id="3.30.420.480">
    <property type="entry name" value="Domain of unknown function (DUF4445)"/>
    <property type="match status" value="1"/>
</dbReference>